<dbReference type="EMBL" id="CAVNYO010000466">
    <property type="protein sequence ID" value="CAK5283311.1"/>
    <property type="molecule type" value="Genomic_DNA"/>
</dbReference>
<comment type="caution">
    <text evidence="1">The sequence shown here is derived from an EMBL/GenBank/DDBJ whole genome shotgun (WGS) entry which is preliminary data.</text>
</comment>
<name>A0AAD2HW91_9AGAR</name>
<dbReference type="InterPro" id="IPR039254">
    <property type="entry name" value="Rds1"/>
</dbReference>
<accession>A0AAD2HW91</accession>
<evidence type="ECO:0000313" key="1">
    <source>
        <dbReference type="EMBL" id="CAK5283311.1"/>
    </source>
</evidence>
<dbReference type="AlphaFoldDB" id="A0AAD2HW91"/>
<dbReference type="PANTHER" id="PTHR38705:SF1">
    <property type="entry name" value="PROTEIN RDS1"/>
    <property type="match status" value="1"/>
</dbReference>
<evidence type="ECO:0000313" key="2">
    <source>
        <dbReference type="Proteomes" id="UP001295794"/>
    </source>
</evidence>
<keyword evidence="2" id="KW-1185">Reference proteome</keyword>
<sequence length="278" mass="30670">MANQESGHAQLLTNILGEGNAPLRCTYNYSDAFTDPRSYVDFSQRLTSWGERGVIGFLAHLNSRDSANLLHQSISTESRQQMIFRQFAGAFPMPVFFEAGIPQAWAWTLLAPWIQSCPNKSTPEFQRIMWTNFPKLTVVDEPKLQFNGSMAAVSTNRTALTHPGQQIHFTWENPGLLVGPDNAYTTQIHTNGTAKYALWVSQLNATYTPLTSTGNNTGFTVLPSPAADVYNTSITTGDPILNGTNFVALTSDNPFVTSFNLSMINDFVVADPAVFQFS</sequence>
<dbReference type="PANTHER" id="PTHR38705">
    <property type="entry name" value="PROTEIN RDS1"/>
    <property type="match status" value="1"/>
</dbReference>
<dbReference type="Proteomes" id="UP001295794">
    <property type="component" value="Unassembled WGS sequence"/>
</dbReference>
<organism evidence="1 2">
    <name type="scientific">Mycena citricolor</name>
    <dbReference type="NCBI Taxonomy" id="2018698"/>
    <lineage>
        <taxon>Eukaryota</taxon>
        <taxon>Fungi</taxon>
        <taxon>Dikarya</taxon>
        <taxon>Basidiomycota</taxon>
        <taxon>Agaricomycotina</taxon>
        <taxon>Agaricomycetes</taxon>
        <taxon>Agaricomycetidae</taxon>
        <taxon>Agaricales</taxon>
        <taxon>Marasmiineae</taxon>
        <taxon>Mycenaceae</taxon>
        <taxon>Mycena</taxon>
    </lineage>
</organism>
<dbReference type="Pfam" id="PF13668">
    <property type="entry name" value="Ferritin_2"/>
    <property type="match status" value="1"/>
</dbReference>
<proteinExistence type="predicted"/>
<protein>
    <recommendedName>
        <fullName evidence="3">Rds1 protein</fullName>
    </recommendedName>
</protein>
<reference evidence="1" key="1">
    <citation type="submission" date="2023-11" db="EMBL/GenBank/DDBJ databases">
        <authorList>
            <person name="De Vega J J."/>
            <person name="De Vega J J."/>
        </authorList>
    </citation>
    <scope>NUCLEOTIDE SEQUENCE</scope>
</reference>
<evidence type="ECO:0008006" key="3">
    <source>
        <dbReference type="Google" id="ProtNLM"/>
    </source>
</evidence>
<gene>
    <name evidence="1" type="ORF">MYCIT1_LOCUS35760</name>
</gene>